<evidence type="ECO:0000313" key="3">
    <source>
        <dbReference type="Proteomes" id="UP000762676"/>
    </source>
</evidence>
<keyword evidence="1" id="KW-0472">Membrane</keyword>
<proteinExistence type="predicted"/>
<dbReference type="Proteomes" id="UP000762676">
    <property type="component" value="Unassembled WGS sequence"/>
</dbReference>
<keyword evidence="1" id="KW-0812">Transmembrane</keyword>
<organism evidence="2 3">
    <name type="scientific">Elysia marginata</name>
    <dbReference type="NCBI Taxonomy" id="1093978"/>
    <lineage>
        <taxon>Eukaryota</taxon>
        <taxon>Metazoa</taxon>
        <taxon>Spiralia</taxon>
        <taxon>Lophotrochozoa</taxon>
        <taxon>Mollusca</taxon>
        <taxon>Gastropoda</taxon>
        <taxon>Heterobranchia</taxon>
        <taxon>Euthyneura</taxon>
        <taxon>Panpulmonata</taxon>
        <taxon>Sacoglossa</taxon>
        <taxon>Placobranchoidea</taxon>
        <taxon>Plakobranchidae</taxon>
        <taxon>Elysia</taxon>
    </lineage>
</organism>
<reference evidence="2 3" key="1">
    <citation type="journal article" date="2021" name="Elife">
        <title>Chloroplast acquisition without the gene transfer in kleptoplastic sea slugs, Plakobranchus ocellatus.</title>
        <authorList>
            <person name="Maeda T."/>
            <person name="Takahashi S."/>
            <person name="Yoshida T."/>
            <person name="Shimamura S."/>
            <person name="Takaki Y."/>
            <person name="Nagai Y."/>
            <person name="Toyoda A."/>
            <person name="Suzuki Y."/>
            <person name="Arimoto A."/>
            <person name="Ishii H."/>
            <person name="Satoh N."/>
            <person name="Nishiyama T."/>
            <person name="Hasebe M."/>
            <person name="Maruyama T."/>
            <person name="Minagawa J."/>
            <person name="Obokata J."/>
            <person name="Shigenobu S."/>
        </authorList>
    </citation>
    <scope>NUCLEOTIDE SEQUENCE [LARGE SCALE GENOMIC DNA]</scope>
</reference>
<dbReference type="EMBL" id="BMAT01006334">
    <property type="protein sequence ID" value="GFS10390.1"/>
    <property type="molecule type" value="Genomic_DNA"/>
</dbReference>
<evidence type="ECO:0000256" key="1">
    <source>
        <dbReference type="SAM" id="Phobius"/>
    </source>
</evidence>
<dbReference type="AlphaFoldDB" id="A0AAV4IKK9"/>
<sequence length="367" mass="40022">MRSATVTSLVETPLALRPTLMNPQLSMLFAGLCLGLVLTVTSAGRVPYEPISSGQNLSLGCPSYVELRELSGLTTCISDNLDSCTEVSIKNEIKAIKDIVQYICSDDGRQVVLDLADSQCNDDPTLELRMEMMMHGCLENFQIGIQMAQFQAIMDGREFQVSEVCPFTDQLETCIVNGAADMCGSAMGTFMTNIWHIAASDQFAQFGCVHDTDHRLVKVVAVVVGVVVVVMVVVVIVVVVVVIVVGIIVVVVVAAAEVIIKVVRLAPTTVITMCIACFVLVVFLSCRSCREANSSHDSEESCSPEEVQEVRHQFKTSPAHNHTEMSALTDTFIAYNEVDRLDIQAFPTILLSYTFSFMFVLLSAIQS</sequence>
<protein>
    <recommendedName>
        <fullName evidence="4">Protein TsetseEP domain-containing protein</fullName>
    </recommendedName>
</protein>
<feature type="transmembrane region" description="Helical" evidence="1">
    <location>
        <begin position="265"/>
        <end position="285"/>
    </location>
</feature>
<evidence type="ECO:0000313" key="2">
    <source>
        <dbReference type="EMBL" id="GFS10390.1"/>
    </source>
</evidence>
<feature type="transmembrane region" description="Helical" evidence="1">
    <location>
        <begin position="220"/>
        <end position="253"/>
    </location>
</feature>
<accession>A0AAV4IKK9</accession>
<keyword evidence="3" id="KW-1185">Reference proteome</keyword>
<gene>
    <name evidence="2" type="ORF">ElyMa_003060000</name>
</gene>
<name>A0AAV4IKK9_9GAST</name>
<evidence type="ECO:0008006" key="4">
    <source>
        <dbReference type="Google" id="ProtNLM"/>
    </source>
</evidence>
<comment type="caution">
    <text evidence="2">The sequence shown here is derived from an EMBL/GenBank/DDBJ whole genome shotgun (WGS) entry which is preliminary data.</text>
</comment>
<keyword evidence="1" id="KW-1133">Transmembrane helix</keyword>
<feature type="transmembrane region" description="Helical" evidence="1">
    <location>
        <begin position="345"/>
        <end position="365"/>
    </location>
</feature>